<dbReference type="Pfam" id="PF04542">
    <property type="entry name" value="Sigma70_r2"/>
    <property type="match status" value="1"/>
</dbReference>
<comment type="similarity">
    <text evidence="1">Belongs to the sigma-70 factor family. ECF subfamily.</text>
</comment>
<evidence type="ECO:0000256" key="3">
    <source>
        <dbReference type="ARBA" id="ARBA00023082"/>
    </source>
</evidence>
<dbReference type="InterPro" id="IPR039425">
    <property type="entry name" value="RNA_pol_sigma-70-like"/>
</dbReference>
<dbReference type="NCBIfam" id="TIGR02937">
    <property type="entry name" value="sigma70-ECF"/>
    <property type="match status" value="1"/>
</dbReference>
<evidence type="ECO:0000256" key="4">
    <source>
        <dbReference type="ARBA" id="ARBA00023125"/>
    </source>
</evidence>
<keyword evidence="4" id="KW-0238">DNA-binding</keyword>
<evidence type="ECO:0000313" key="9">
    <source>
        <dbReference type="Proteomes" id="UP000641803"/>
    </source>
</evidence>
<dbReference type="InterPro" id="IPR036388">
    <property type="entry name" value="WH-like_DNA-bd_sf"/>
</dbReference>
<keyword evidence="5" id="KW-0804">Transcription</keyword>
<dbReference type="InterPro" id="IPR007627">
    <property type="entry name" value="RNA_pol_sigma70_r2"/>
</dbReference>
<dbReference type="EMBL" id="JACSQQ010000011">
    <property type="protein sequence ID" value="MBD7950423.1"/>
    <property type="molecule type" value="Genomic_DNA"/>
</dbReference>
<dbReference type="InterPro" id="IPR007630">
    <property type="entry name" value="RNA_pol_sigma70_r4"/>
</dbReference>
<evidence type="ECO:0000256" key="1">
    <source>
        <dbReference type="ARBA" id="ARBA00010641"/>
    </source>
</evidence>
<feature type="domain" description="RNA polymerase sigma-70 region 2" evidence="6">
    <location>
        <begin position="12"/>
        <end position="77"/>
    </location>
</feature>
<keyword evidence="9" id="KW-1185">Reference proteome</keyword>
<dbReference type="PANTHER" id="PTHR43133:SF50">
    <property type="entry name" value="ECF RNA POLYMERASE SIGMA FACTOR SIGM"/>
    <property type="match status" value="1"/>
</dbReference>
<dbReference type="Pfam" id="PF04545">
    <property type="entry name" value="Sigma70_r4"/>
    <property type="match status" value="1"/>
</dbReference>
<dbReference type="SUPFAM" id="SSF88946">
    <property type="entry name" value="Sigma2 domain of RNA polymerase sigma factors"/>
    <property type="match status" value="1"/>
</dbReference>
<feature type="domain" description="RNA polymerase sigma-70 region 4" evidence="7">
    <location>
        <begin position="112"/>
        <end position="159"/>
    </location>
</feature>
<dbReference type="InterPro" id="IPR013324">
    <property type="entry name" value="RNA_pol_sigma_r3/r4-like"/>
</dbReference>
<dbReference type="InterPro" id="IPR014284">
    <property type="entry name" value="RNA_pol_sigma-70_dom"/>
</dbReference>
<dbReference type="Proteomes" id="UP000641803">
    <property type="component" value="Unassembled WGS sequence"/>
</dbReference>
<gene>
    <name evidence="8" type="ORF">H9652_08380</name>
</gene>
<dbReference type="RefSeq" id="WP_191795848.1">
    <property type="nucleotide sequence ID" value="NZ_JACSQQ010000011.1"/>
</dbReference>
<protein>
    <submittedName>
        <fullName evidence="8">Sigma-70 family RNA polymerase sigma factor</fullName>
    </submittedName>
</protein>
<evidence type="ECO:0000313" key="8">
    <source>
        <dbReference type="EMBL" id="MBD7950423.1"/>
    </source>
</evidence>
<accession>A0ABR8RRN6</accession>
<dbReference type="InterPro" id="IPR013325">
    <property type="entry name" value="RNA_pol_sigma_r2"/>
</dbReference>
<comment type="caution">
    <text evidence="8">The sequence shown here is derived from an EMBL/GenBank/DDBJ whole genome shotgun (WGS) entry which is preliminary data.</text>
</comment>
<organism evidence="8 9">
    <name type="scientific">Oerskovia rustica</name>
    <dbReference type="NCBI Taxonomy" id="2762237"/>
    <lineage>
        <taxon>Bacteria</taxon>
        <taxon>Bacillati</taxon>
        <taxon>Actinomycetota</taxon>
        <taxon>Actinomycetes</taxon>
        <taxon>Micrococcales</taxon>
        <taxon>Cellulomonadaceae</taxon>
        <taxon>Oerskovia</taxon>
    </lineage>
</organism>
<evidence type="ECO:0000256" key="5">
    <source>
        <dbReference type="ARBA" id="ARBA00023163"/>
    </source>
</evidence>
<evidence type="ECO:0000259" key="7">
    <source>
        <dbReference type="Pfam" id="PF04545"/>
    </source>
</evidence>
<dbReference type="Gene3D" id="1.10.10.10">
    <property type="entry name" value="Winged helix-like DNA-binding domain superfamily/Winged helix DNA-binding domain"/>
    <property type="match status" value="1"/>
</dbReference>
<keyword evidence="2" id="KW-0805">Transcription regulation</keyword>
<reference evidence="8 9" key="1">
    <citation type="submission" date="2020-08" db="EMBL/GenBank/DDBJ databases">
        <title>A Genomic Blueprint of the Chicken Gut Microbiome.</title>
        <authorList>
            <person name="Gilroy R."/>
            <person name="Ravi A."/>
            <person name="Getino M."/>
            <person name="Pursley I."/>
            <person name="Horton D.L."/>
            <person name="Alikhan N.-F."/>
            <person name="Baker D."/>
            <person name="Gharbi K."/>
            <person name="Hall N."/>
            <person name="Watson M."/>
            <person name="Adriaenssens E.M."/>
            <person name="Foster-Nyarko E."/>
            <person name="Jarju S."/>
            <person name="Secka A."/>
            <person name="Antonio M."/>
            <person name="Oren A."/>
            <person name="Chaudhuri R."/>
            <person name="La Ragione R.M."/>
            <person name="Hildebrand F."/>
            <person name="Pallen M.J."/>
        </authorList>
    </citation>
    <scope>NUCLEOTIDE SEQUENCE [LARGE SCALE GENOMIC DNA]</scope>
    <source>
        <strain evidence="8 9">Sa4CUA1</strain>
    </source>
</reference>
<dbReference type="SUPFAM" id="SSF88659">
    <property type="entry name" value="Sigma3 and sigma4 domains of RNA polymerase sigma factors"/>
    <property type="match status" value="1"/>
</dbReference>
<dbReference type="CDD" id="cd06171">
    <property type="entry name" value="Sigma70_r4"/>
    <property type="match status" value="1"/>
</dbReference>
<evidence type="ECO:0000256" key="2">
    <source>
        <dbReference type="ARBA" id="ARBA00023015"/>
    </source>
</evidence>
<dbReference type="PANTHER" id="PTHR43133">
    <property type="entry name" value="RNA POLYMERASE ECF-TYPE SIGMA FACTO"/>
    <property type="match status" value="1"/>
</dbReference>
<sequence length="182" mass="20361">MARWEQVLDEIVRTRRRALVGYAYLLCGDLREAEDLVQEGLVRTFRRGRAATDFQLAESYVRKAILTTYLDGFRRQRHWEGIRHLFSGSDETEATGPGTPAATDARLDVQKALMTLAPRERACVVLRYYSDLTIRQVGEQLSLSEGTVKRYLSDANSKLAASLGPIDTPSDDLDVTPLGGAR</sequence>
<name>A0ABR8RRN6_9CELL</name>
<keyword evidence="3" id="KW-0731">Sigma factor</keyword>
<evidence type="ECO:0000259" key="6">
    <source>
        <dbReference type="Pfam" id="PF04542"/>
    </source>
</evidence>
<dbReference type="Gene3D" id="1.10.1740.10">
    <property type="match status" value="1"/>
</dbReference>
<proteinExistence type="inferred from homology"/>